<dbReference type="PANTHER" id="PTHR31650">
    <property type="entry name" value="O-ACYLTRANSFERASE (WSD1-LIKE) FAMILY PROTEIN"/>
    <property type="match status" value="1"/>
</dbReference>
<comment type="catalytic activity">
    <reaction evidence="7">
        <text>an acyl-CoA + a 1,2-diacyl-sn-glycerol = a triacyl-sn-glycerol + CoA</text>
        <dbReference type="Rhea" id="RHEA:10868"/>
        <dbReference type="ChEBI" id="CHEBI:17815"/>
        <dbReference type="ChEBI" id="CHEBI:57287"/>
        <dbReference type="ChEBI" id="CHEBI:58342"/>
        <dbReference type="ChEBI" id="CHEBI:64615"/>
        <dbReference type="EC" id="2.3.1.20"/>
    </reaction>
</comment>
<feature type="domain" description="O-acyltransferase WSD1 C-terminal" evidence="10">
    <location>
        <begin position="349"/>
        <end position="482"/>
    </location>
</feature>
<evidence type="ECO:0000256" key="2">
    <source>
        <dbReference type="ARBA" id="ARBA00005189"/>
    </source>
</evidence>
<dbReference type="Pfam" id="PF06974">
    <property type="entry name" value="WS_DGAT_C"/>
    <property type="match status" value="1"/>
</dbReference>
<evidence type="ECO:0000256" key="1">
    <source>
        <dbReference type="ARBA" id="ARBA00004771"/>
    </source>
</evidence>
<comment type="similarity">
    <text evidence="5">In the N-terminal section; belongs to the long-chain O-acyltransferase family.</text>
</comment>
<evidence type="ECO:0000259" key="10">
    <source>
        <dbReference type="Pfam" id="PF06974"/>
    </source>
</evidence>
<gene>
    <name evidence="11" type="ORF">ODALV1_LOCUS11280</name>
</gene>
<evidence type="ECO:0000259" key="9">
    <source>
        <dbReference type="Pfam" id="PF03007"/>
    </source>
</evidence>
<evidence type="ECO:0000256" key="3">
    <source>
        <dbReference type="ARBA" id="ARBA00022679"/>
    </source>
</evidence>
<comment type="pathway">
    <text evidence="2">Lipid metabolism.</text>
</comment>
<protein>
    <recommendedName>
        <fullName evidence="13">Diacylglycerol O-acyltransferase</fullName>
    </recommendedName>
</protein>
<name>A0ABP1QGX6_9HEXA</name>
<keyword evidence="4" id="KW-0012">Acyltransferase</keyword>
<evidence type="ECO:0000313" key="12">
    <source>
        <dbReference type="Proteomes" id="UP001642540"/>
    </source>
</evidence>
<dbReference type="InterPro" id="IPR045034">
    <property type="entry name" value="O-acyltransferase_WSD1-like"/>
</dbReference>
<proteinExistence type="inferred from homology"/>
<keyword evidence="8" id="KW-0812">Transmembrane</keyword>
<reference evidence="11 12" key="1">
    <citation type="submission" date="2024-08" db="EMBL/GenBank/DDBJ databases">
        <authorList>
            <person name="Cucini C."/>
            <person name="Frati F."/>
        </authorList>
    </citation>
    <scope>NUCLEOTIDE SEQUENCE [LARGE SCALE GENOMIC DNA]</scope>
</reference>
<comment type="catalytic activity">
    <reaction evidence="6">
        <text>a long chain fatty alcohol + a fatty acyl-CoA = a long-chain alcohol wax ester + CoA</text>
        <dbReference type="Rhea" id="RHEA:38443"/>
        <dbReference type="ChEBI" id="CHEBI:17135"/>
        <dbReference type="ChEBI" id="CHEBI:57287"/>
        <dbReference type="ChEBI" id="CHEBI:77636"/>
        <dbReference type="ChEBI" id="CHEBI:235323"/>
        <dbReference type="EC" id="2.3.1.75"/>
    </reaction>
</comment>
<comment type="caution">
    <text evidence="11">The sequence shown here is derived from an EMBL/GenBank/DDBJ whole genome shotgun (WGS) entry which is preliminary data.</text>
</comment>
<evidence type="ECO:0000256" key="6">
    <source>
        <dbReference type="ARBA" id="ARBA00047604"/>
    </source>
</evidence>
<feature type="transmembrane region" description="Helical" evidence="8">
    <location>
        <begin position="20"/>
        <end position="42"/>
    </location>
</feature>
<organism evidence="11 12">
    <name type="scientific">Orchesella dallaii</name>
    <dbReference type="NCBI Taxonomy" id="48710"/>
    <lineage>
        <taxon>Eukaryota</taxon>
        <taxon>Metazoa</taxon>
        <taxon>Ecdysozoa</taxon>
        <taxon>Arthropoda</taxon>
        <taxon>Hexapoda</taxon>
        <taxon>Collembola</taxon>
        <taxon>Entomobryomorpha</taxon>
        <taxon>Entomobryoidea</taxon>
        <taxon>Orchesellidae</taxon>
        <taxon>Orchesellinae</taxon>
        <taxon>Orchesella</taxon>
    </lineage>
</organism>
<dbReference type="EMBL" id="CAXLJM020000034">
    <property type="protein sequence ID" value="CAL8102881.1"/>
    <property type="molecule type" value="Genomic_DNA"/>
</dbReference>
<evidence type="ECO:0000313" key="11">
    <source>
        <dbReference type="EMBL" id="CAL8102881.1"/>
    </source>
</evidence>
<dbReference type="PANTHER" id="PTHR31650:SF1">
    <property type="entry name" value="WAX ESTER SYNTHASE_DIACYLGLYCEROL ACYLTRANSFERASE 4-RELATED"/>
    <property type="match status" value="1"/>
</dbReference>
<keyword evidence="3" id="KW-0808">Transferase</keyword>
<dbReference type="Proteomes" id="UP001642540">
    <property type="component" value="Unassembled WGS sequence"/>
</dbReference>
<keyword evidence="8" id="KW-1133">Transmembrane helix</keyword>
<dbReference type="InterPro" id="IPR009721">
    <property type="entry name" value="O-acyltransferase_WSD1_C"/>
</dbReference>
<evidence type="ECO:0000256" key="4">
    <source>
        <dbReference type="ARBA" id="ARBA00023315"/>
    </source>
</evidence>
<evidence type="ECO:0008006" key="13">
    <source>
        <dbReference type="Google" id="ProtNLM"/>
    </source>
</evidence>
<evidence type="ECO:0000256" key="7">
    <source>
        <dbReference type="ARBA" id="ARBA00048109"/>
    </source>
</evidence>
<evidence type="ECO:0000256" key="8">
    <source>
        <dbReference type="SAM" id="Phobius"/>
    </source>
</evidence>
<feature type="domain" description="O-acyltransferase WSD1-like N-terminal" evidence="9">
    <location>
        <begin position="96"/>
        <end position="219"/>
    </location>
</feature>
<sequence length="508" mass="58588">MLSGQTKNTKMAEQRFATFFINILLWIPFLILMPLFGILNLYKKLLEYIAINFLKPHFRPPQSMDMTMCQGRSSELPYTNAAQVWVVQGSWISAKEFSDHFRKCFLEDSSDKYKNLYAHVTTYGTYSFYSHCKPQELDLSWHIREYSLKDYGQGTLESWAVTWMTANTYEERRPIWQVAILHLGSLESGSMETAIVAKFSHSLIDGYSFVHMIGKLTNNEAPYLVPRRTLSWKDKVKYIYQAPYGVISAYANQAFSRDSQSPYKKLASSIKSKPQPWLMSFATLDLNTVKMIRKATDTRFICLMVAAQFGALRKLLLETMSEKELPENLWIGSSLAWPNHPLHLTNHWTLGYFKCPIRMSDPLQRLRAVEAFYRDFKENNTDIKGMYSLMPLIRILPAWARRLFLRYDFALKNVSFFFASLMLSAKKHYLLGRPVKKLYLPLACPDVVPVALYGVTTSHSGQIDLSISAVQSVVVKNQEELDRLTQVYFTQELEAIADLCGLKLEISD</sequence>
<dbReference type="Pfam" id="PF03007">
    <property type="entry name" value="WS_DGAT_cat"/>
    <property type="match status" value="1"/>
</dbReference>
<comment type="pathway">
    <text evidence="1">Glycerolipid metabolism; triacylglycerol biosynthesis.</text>
</comment>
<evidence type="ECO:0000256" key="5">
    <source>
        <dbReference type="ARBA" id="ARBA00024360"/>
    </source>
</evidence>
<keyword evidence="12" id="KW-1185">Reference proteome</keyword>
<dbReference type="InterPro" id="IPR004255">
    <property type="entry name" value="O-acyltransferase_WSD1_N"/>
</dbReference>
<accession>A0ABP1QGX6</accession>
<keyword evidence="8" id="KW-0472">Membrane</keyword>